<dbReference type="InterPro" id="IPR049730">
    <property type="entry name" value="SNF2/RAD54-like_C"/>
</dbReference>
<evidence type="ECO:0000256" key="3">
    <source>
        <dbReference type="ARBA" id="ARBA00012551"/>
    </source>
</evidence>
<dbReference type="Pfam" id="PF00176">
    <property type="entry name" value="SNF2-rel_dom"/>
    <property type="match status" value="1"/>
</dbReference>
<evidence type="ECO:0000256" key="1">
    <source>
        <dbReference type="ARBA" id="ARBA00004123"/>
    </source>
</evidence>
<evidence type="ECO:0000256" key="8">
    <source>
        <dbReference type="ARBA" id="ARBA00022853"/>
    </source>
</evidence>
<keyword evidence="9" id="KW-0238">DNA-binding</keyword>
<keyword evidence="8" id="KW-0156">Chromatin regulator</keyword>
<comment type="subcellular location">
    <subcellularLocation>
        <location evidence="1">Nucleus</location>
    </subcellularLocation>
</comment>
<proteinExistence type="inferred from homology"/>
<dbReference type="InterPro" id="IPR027417">
    <property type="entry name" value="P-loop_NTPase"/>
</dbReference>
<sequence length="921" mass="104501">MISSSKEKSKLSDHFKKFAFEKDSSDGKSQATTKKPDHEVSDEEDKSGTSSNRSTPSKHSSSSKNSTPSKHSSSSDGHRSSSHRSSGSHSSSSHKSSSSPHKSSSSSHKSSSSSSPHKSSSSPHKSSSHSKNDRNGVKPHHSISESDGDSRNSTPVKKSRIANRAQLEDSSDDEPKRTFSRIKTFAVDSKKRKRITAPGSGSGSDGDSKSSHSTVTSDRGKRRALNRDRRSPVIERKKKKKYEGSDEERWSDTVLVDSDEEEYGKVKASNIMTTTKTRVFEFMNDATKDELMLVNSVTSKKADMIIQNRPFKGWLDLLVKLKCEKYLGTDVLDNALEVLKSKHIVSRLMNKCLDLAVSTEKAVLEGGSTLTTQPAILTPTMQLKSYQMIGLNWLVVMHKQKLNGILADEMGLGKTIQVVAFIAYLREAGISNGPHLIVCPTSTIDNWAIEFTKWCPEIRVEIYHGSQDERKFLRTRWFKEKFKTMDVIVTSYQIVGSNAEERKMFKIMPLQYVVFDEAHMLKNMNTQRYGHLFSINATFRILLTGTPLQNNLLELMSLLNFVMPNMFSSKINYIKSFFSKRSKSGSPESVTNFEQEQVDLAKRIMKPFVMRRLKQDVLKDLPKKTNVVLKVTMDEGQKVKYNDLLEEIREMAKKQDPDNPPNFMSSFMQLRKLSNHPLTLRFHYKEATLKEMASRLAADYGYKETNENHIFEDLCYSSDHEIHKLTKEYKCVGKFKLADSLFKGSGKFQKLDELLPKLKEEGHRVVMFSQFVFMLDLIEEYLRINNHEFCRLDGSTSMGDRQELIDDFNDDNEIFVFLLTTKAGGVGINLTSADTVIIHDVDFNPYNDKQAEDRCHRLGQARPVQVIRLISEDTVEEKIYAMAQSKLNLEQELIGKDEEESETTKKVESLLKEVLGFVKKK</sequence>
<name>A0A146M6I0_LYGHE</name>
<dbReference type="GO" id="GO:0005524">
    <property type="term" value="F:ATP binding"/>
    <property type="evidence" value="ECO:0007669"/>
    <property type="project" value="UniProtKB-KW"/>
</dbReference>
<keyword evidence="5" id="KW-0378">Hydrolase</keyword>
<feature type="domain" description="Helicase C-terminal" evidence="15">
    <location>
        <begin position="750"/>
        <end position="915"/>
    </location>
</feature>
<dbReference type="PROSITE" id="PS51192">
    <property type="entry name" value="HELICASE_ATP_BIND_1"/>
    <property type="match status" value="1"/>
</dbReference>
<keyword evidence="10" id="KW-0539">Nucleus</keyword>
<dbReference type="InterPro" id="IPR014001">
    <property type="entry name" value="Helicase_ATP-bd"/>
</dbReference>
<keyword evidence="6" id="KW-0347">Helicase</keyword>
<evidence type="ECO:0000256" key="10">
    <source>
        <dbReference type="ARBA" id="ARBA00023242"/>
    </source>
</evidence>
<evidence type="ECO:0000256" key="6">
    <source>
        <dbReference type="ARBA" id="ARBA00022806"/>
    </source>
</evidence>
<feature type="region of interest" description="Disordered" evidence="13">
    <location>
        <begin position="18"/>
        <end position="242"/>
    </location>
</feature>
<reference evidence="16" key="1">
    <citation type="journal article" date="2016" name="Gigascience">
        <title>De novo construction of an expanded transcriptome assembly for the western tarnished plant bug, Lygus hesperus.</title>
        <authorList>
            <person name="Tassone E.E."/>
            <person name="Geib S.M."/>
            <person name="Hall B."/>
            <person name="Fabrick J.A."/>
            <person name="Brent C.S."/>
            <person name="Hull J.J."/>
        </authorList>
    </citation>
    <scope>NUCLEOTIDE SEQUENCE</scope>
</reference>
<feature type="compositionally biased region" description="Basic and acidic residues" evidence="13">
    <location>
        <begin position="130"/>
        <end position="150"/>
    </location>
</feature>
<dbReference type="EC" id="3.6.4.12" evidence="3"/>
<keyword evidence="4" id="KW-0547">Nucleotide-binding</keyword>
<dbReference type="CDD" id="cd18793">
    <property type="entry name" value="SF2_C_SNF"/>
    <property type="match status" value="1"/>
</dbReference>
<dbReference type="GO" id="GO:0003678">
    <property type="term" value="F:DNA helicase activity"/>
    <property type="evidence" value="ECO:0007669"/>
    <property type="project" value="UniProtKB-EC"/>
</dbReference>
<evidence type="ECO:0000256" key="13">
    <source>
        <dbReference type="SAM" id="MobiDB-lite"/>
    </source>
</evidence>
<dbReference type="SMART" id="SM00487">
    <property type="entry name" value="DEXDc"/>
    <property type="match status" value="1"/>
</dbReference>
<dbReference type="PANTHER" id="PTHR10799">
    <property type="entry name" value="SNF2/RAD54 HELICASE FAMILY"/>
    <property type="match status" value="1"/>
</dbReference>
<evidence type="ECO:0000256" key="12">
    <source>
        <dbReference type="ARBA" id="ARBA00069890"/>
    </source>
</evidence>
<gene>
    <name evidence="16" type="primary">SMARCAD1</name>
    <name evidence="16" type="ORF">g.86679</name>
</gene>
<dbReference type="EMBL" id="GDHC01003580">
    <property type="protein sequence ID" value="JAQ15049.1"/>
    <property type="molecule type" value="Transcribed_RNA"/>
</dbReference>
<dbReference type="GO" id="GO:0005634">
    <property type="term" value="C:nucleus"/>
    <property type="evidence" value="ECO:0007669"/>
    <property type="project" value="UniProtKB-SubCell"/>
</dbReference>
<dbReference type="Gene3D" id="3.40.50.300">
    <property type="entry name" value="P-loop containing nucleotide triphosphate hydrolases"/>
    <property type="match status" value="1"/>
</dbReference>
<protein>
    <recommendedName>
        <fullName evidence="12">SWI/SNF-related matrix-associated actin-dependent regulator of chromatin subfamily A containing DEAD/H box 1 homolog</fullName>
        <ecNumber evidence="3">3.6.4.12</ecNumber>
    </recommendedName>
</protein>
<dbReference type="InterPro" id="IPR000330">
    <property type="entry name" value="SNF2_N"/>
</dbReference>
<evidence type="ECO:0000256" key="7">
    <source>
        <dbReference type="ARBA" id="ARBA00022840"/>
    </source>
</evidence>
<evidence type="ECO:0000256" key="4">
    <source>
        <dbReference type="ARBA" id="ARBA00022741"/>
    </source>
</evidence>
<keyword evidence="7" id="KW-0067">ATP-binding</keyword>
<evidence type="ECO:0000256" key="5">
    <source>
        <dbReference type="ARBA" id="ARBA00022801"/>
    </source>
</evidence>
<dbReference type="InterPro" id="IPR038718">
    <property type="entry name" value="SNF2-like_sf"/>
</dbReference>
<dbReference type="CDD" id="cd17998">
    <property type="entry name" value="DEXHc_SMARCAD1"/>
    <property type="match status" value="1"/>
</dbReference>
<comment type="similarity">
    <text evidence="2">Belongs to the SNF2/RAD54 helicase family.</text>
</comment>
<evidence type="ECO:0000256" key="11">
    <source>
        <dbReference type="ARBA" id="ARBA00059294"/>
    </source>
</evidence>
<comment type="function">
    <text evidence="11">DNA helicase that possesses intrinsic ATP-dependent nucleosome-remodeling activity and is both required for DNA repair and heterochromatin organization. Promotes DNA end resection of double-strand breaks (DSBs) following DNA damage: probably acts by weakening histone DNA interactions in nucleosomes flanking DSBs.</text>
</comment>
<dbReference type="GO" id="GO:0016787">
    <property type="term" value="F:hydrolase activity"/>
    <property type="evidence" value="ECO:0007669"/>
    <property type="project" value="UniProtKB-KW"/>
</dbReference>
<evidence type="ECO:0000256" key="9">
    <source>
        <dbReference type="ARBA" id="ARBA00023125"/>
    </source>
</evidence>
<dbReference type="InterPro" id="IPR001650">
    <property type="entry name" value="Helicase_C-like"/>
</dbReference>
<dbReference type="Pfam" id="PF00271">
    <property type="entry name" value="Helicase_C"/>
    <property type="match status" value="1"/>
</dbReference>
<accession>A0A146M6I0</accession>
<dbReference type="FunFam" id="3.40.50.10810:FF:000014">
    <property type="entry name" value="SWI/SNF-related matrix-associated actin-dependent regulator of chromatin subfamily A containing DEAD/H box 1"/>
    <property type="match status" value="1"/>
</dbReference>
<feature type="compositionally biased region" description="Low complexity" evidence="13">
    <location>
        <begin position="50"/>
        <end position="75"/>
    </location>
</feature>
<feature type="domain" description="Helicase ATP-binding" evidence="14">
    <location>
        <begin position="395"/>
        <end position="565"/>
    </location>
</feature>
<dbReference type="GO" id="GO:0003677">
    <property type="term" value="F:DNA binding"/>
    <property type="evidence" value="ECO:0007669"/>
    <property type="project" value="UniProtKB-KW"/>
</dbReference>
<dbReference type="SUPFAM" id="SSF52540">
    <property type="entry name" value="P-loop containing nucleoside triphosphate hydrolases"/>
    <property type="match status" value="2"/>
</dbReference>
<evidence type="ECO:0000259" key="14">
    <source>
        <dbReference type="PROSITE" id="PS51192"/>
    </source>
</evidence>
<organism evidence="16">
    <name type="scientific">Lygus hesperus</name>
    <name type="common">Western plant bug</name>
    <dbReference type="NCBI Taxonomy" id="30085"/>
    <lineage>
        <taxon>Eukaryota</taxon>
        <taxon>Metazoa</taxon>
        <taxon>Ecdysozoa</taxon>
        <taxon>Arthropoda</taxon>
        <taxon>Hexapoda</taxon>
        <taxon>Insecta</taxon>
        <taxon>Pterygota</taxon>
        <taxon>Neoptera</taxon>
        <taxon>Paraneoptera</taxon>
        <taxon>Hemiptera</taxon>
        <taxon>Heteroptera</taxon>
        <taxon>Panheteroptera</taxon>
        <taxon>Cimicomorpha</taxon>
        <taxon>Miridae</taxon>
        <taxon>Mirini</taxon>
        <taxon>Lygus</taxon>
    </lineage>
</organism>
<feature type="compositionally biased region" description="Low complexity" evidence="13">
    <location>
        <begin position="83"/>
        <end position="125"/>
    </location>
</feature>
<evidence type="ECO:0000256" key="2">
    <source>
        <dbReference type="ARBA" id="ARBA00007025"/>
    </source>
</evidence>
<evidence type="ECO:0000259" key="15">
    <source>
        <dbReference type="PROSITE" id="PS51194"/>
    </source>
</evidence>
<evidence type="ECO:0000313" key="16">
    <source>
        <dbReference type="EMBL" id="JAQ15049.1"/>
    </source>
</evidence>
<dbReference type="PROSITE" id="PS51194">
    <property type="entry name" value="HELICASE_CTER"/>
    <property type="match status" value="1"/>
</dbReference>
<feature type="compositionally biased region" description="Basic and acidic residues" evidence="13">
    <location>
        <begin position="225"/>
        <end position="235"/>
    </location>
</feature>
<dbReference type="GO" id="GO:0006325">
    <property type="term" value="P:chromatin organization"/>
    <property type="evidence" value="ECO:0007669"/>
    <property type="project" value="UniProtKB-KW"/>
</dbReference>
<dbReference type="Gene3D" id="3.40.50.10810">
    <property type="entry name" value="Tandem AAA-ATPase domain"/>
    <property type="match status" value="1"/>
</dbReference>
<dbReference type="SMART" id="SM00490">
    <property type="entry name" value="HELICc"/>
    <property type="match status" value="1"/>
</dbReference>
<dbReference type="AlphaFoldDB" id="A0A146M6I0"/>
<dbReference type="GO" id="GO:0005694">
    <property type="term" value="C:chromosome"/>
    <property type="evidence" value="ECO:0007669"/>
    <property type="project" value="UniProtKB-ARBA"/>
</dbReference>